<feature type="compositionally biased region" description="Low complexity" evidence="1">
    <location>
        <begin position="1050"/>
        <end position="1062"/>
    </location>
</feature>
<accession>A0A836HF80</accession>
<feature type="region of interest" description="Disordered" evidence="1">
    <location>
        <begin position="454"/>
        <end position="482"/>
    </location>
</feature>
<feature type="compositionally biased region" description="Basic and acidic residues" evidence="1">
    <location>
        <begin position="1183"/>
        <end position="1198"/>
    </location>
</feature>
<feature type="region of interest" description="Disordered" evidence="1">
    <location>
        <begin position="1088"/>
        <end position="1114"/>
    </location>
</feature>
<sequence>MSSSPAAEGAGTLYVNDVHALVASVLKSSATATGDSAYGSPSREGCGATRRSQTRRQGSNRSSQCNSPSRHRGGGNESLYSATPPLSPTPGRSANRFGKGAKSSCAALSPLREPNGAASTPSSPGVPILGPPAVLASMTPQKQRDHLLSRATSAHHSAGKSSGATVSAPPRRSPNRCGATGAGIPSARRSQSTLLSSIGGSYTVHMSQHPLYAGREAQARERASPSPARQEATGVQRGLAISVEANTVRRVQRGAAGGQPTVSRDATKGVPANAATASGVRATVNTGQTRPPGQRGSVIEQLAAATQAKSSGGPTADQAARRAHTHASSARAPDARSWPRSHGEGEEQMSGSARCSGSKPLRSPRLEEVMRMRLGQAPSSVRASATGAVDKRLPKDTLVLTTREKTPDGKGSFTYAQLTAFRMPRGHTDASRPPPLPAPLSSAVAGDVSVAAPSLTPPTAATDPSSAPASAPAVGIPAPAVSSPPSGDGILVAAAVTGATATDTALAPPPKTAPAILGVAEAPATRASATGTGPLCAEIASGEPLPPQSVSARELTKVEVAEAEEERLLRDLIAASHRDHRSVWSPSSAVVDESRVPLPLARHQLKRLDSPATLSVDPTANADLAAAMETALRLRREARGGALDGWLKPPENVLLPDPTQSAPTWKILQSVSAQEAQQAAAMAAIARPAGGVSVDRAPSLGNGMTAAAPDATEDAAGGNKVPQIPDCSDYHAPFQCVLRPEYVEHDLVPAALNDKIVLDADVEDAMASRCTNRTALTAAAAAATRAAAQKGDATADTLVTATAISSGAAVKTMGAQAVILRDPLSLLACEHLAEDTIDITARRRAYLSAVDAMHGITRGGTLFSPHTGGPASTLREASPPVEVFCELSYPAKVLLSAILYMRALGALPTLLRVGPLTEYSPVVGKENCIELVFYNPSGDEEGGPATQEEQRKRSQSTTLQESKAGSTALHDRVPVACMSLVKAVAPPASRERSRSQLPARGRSSCKPGVSHRSRPSSQSGNSARGSMGGSFAEEGTAHASPSHSHPDPSPSQQQQRPSAADSRLMRELSETLMRRTSSVTFEGISAAAASVRTASPHRFSPRASFTSGAGPQLRSAEVSSMADGMLGGAPRSPGACIGERLRFESDGSRLLRSASPDRPGSNVFDRRVSGQGANADESPSGSDDVHCGDTDPAFDRQWRQRPSHPPRKQQSHDPKRTSAFVTCVPHIRITPPSGASANGASGAAASTAATAAAAYSALRRSSVIVALEDMQQFSREYGMSASARASNTPSSPRYFFQDPIKASSPVTQAKRSAPATACGSRTSAAPASGAKPASAYGPGATRFCKGERELCVVLRAVVAQKSHVYSFGKAETVHVLPPLPSRSTEGVDKPLLCEQAMQRTAELERLAVDSSNPLFKLLNSGSRQRVEAKIGANQWKAALLDRARRVAATERRRGSVGVNEHGVPTVEDYGDLVVAFLLSGSASQLSGSVPDIMELEALRYRIFSLLGYSASDPAGMQAVREAAARPPASAATQRSWTASTSLVVPGQARLQQHLGSFAAFQASVSPRPKTRETSSATPPRSPRAPRVSVVGVQRRPSFFEGALRRTDPLGDMISGNGGRGGHYLTEFDVQQWQKKQQSTQPQDARALMRRRYPIYRASSVAESTLQTFFSEAKAAVAVARKQARRHGDAKLSSGRHSARSGHMLSSRPSTDSLARHTCAEAAATALQDAERDLLRFRPMNLNSFHRELADAVQYALDLQLQRCKEGAPHMFHM</sequence>
<feature type="compositionally biased region" description="Polar residues" evidence="1">
    <location>
        <begin position="55"/>
        <end position="68"/>
    </location>
</feature>
<feature type="region of interest" description="Disordered" evidence="1">
    <location>
        <begin position="1561"/>
        <end position="1587"/>
    </location>
</feature>
<name>A0A836HF80_LEIEN</name>
<evidence type="ECO:0000313" key="3">
    <source>
        <dbReference type="Proteomes" id="UP000674179"/>
    </source>
</evidence>
<feature type="compositionally biased region" description="Polar residues" evidence="1">
    <location>
        <begin position="1015"/>
        <end position="1024"/>
    </location>
</feature>
<feature type="compositionally biased region" description="Low complexity" evidence="1">
    <location>
        <begin position="1323"/>
        <end position="1336"/>
    </location>
</feature>
<gene>
    <name evidence="2" type="ORF">CUR178_03869</name>
</gene>
<feature type="region of interest" description="Disordered" evidence="1">
    <location>
        <begin position="216"/>
        <end position="237"/>
    </location>
</feature>
<feature type="region of interest" description="Disordered" evidence="1">
    <location>
        <begin position="1305"/>
        <end position="1336"/>
    </location>
</feature>
<feature type="region of interest" description="Disordered" evidence="1">
    <location>
        <begin position="29"/>
        <end position="191"/>
    </location>
</feature>
<feature type="compositionally biased region" description="Basic residues" evidence="1">
    <location>
        <begin position="1199"/>
        <end position="1209"/>
    </location>
</feature>
<organism evidence="2 3">
    <name type="scientific">Leishmania enriettii</name>
    <dbReference type="NCBI Taxonomy" id="5663"/>
    <lineage>
        <taxon>Eukaryota</taxon>
        <taxon>Discoba</taxon>
        <taxon>Euglenozoa</taxon>
        <taxon>Kinetoplastea</taxon>
        <taxon>Metakinetoplastina</taxon>
        <taxon>Trypanosomatida</taxon>
        <taxon>Trypanosomatidae</taxon>
        <taxon>Leishmaniinae</taxon>
        <taxon>Leishmania</taxon>
    </lineage>
</organism>
<keyword evidence="3" id="KW-1185">Reference proteome</keyword>
<dbReference type="Proteomes" id="UP000674179">
    <property type="component" value="Chromosome 26"/>
</dbReference>
<feature type="compositionally biased region" description="Low complexity" evidence="1">
    <location>
        <begin position="1573"/>
        <end position="1587"/>
    </location>
</feature>
<evidence type="ECO:0000313" key="2">
    <source>
        <dbReference type="EMBL" id="KAG5476696.1"/>
    </source>
</evidence>
<evidence type="ECO:0000256" key="1">
    <source>
        <dbReference type="SAM" id="MobiDB-lite"/>
    </source>
</evidence>
<feature type="region of interest" description="Disordered" evidence="1">
    <location>
        <begin position="251"/>
        <end position="362"/>
    </location>
</feature>
<feature type="region of interest" description="Disordered" evidence="1">
    <location>
        <begin position="939"/>
        <end position="970"/>
    </location>
</feature>
<protein>
    <submittedName>
        <fullName evidence="2">Uncharacterized protein</fullName>
    </submittedName>
</protein>
<feature type="compositionally biased region" description="Low complexity" evidence="1">
    <location>
        <begin position="151"/>
        <end position="165"/>
    </location>
</feature>
<comment type="caution">
    <text evidence="2">The sequence shown here is derived from an EMBL/GenBank/DDBJ whole genome shotgun (WGS) entry which is preliminary data.</text>
</comment>
<feature type="region of interest" description="Disordered" evidence="1">
    <location>
        <begin position="984"/>
        <end position="1063"/>
    </location>
</feature>
<dbReference type="OrthoDB" id="267507at2759"/>
<proteinExistence type="predicted"/>
<dbReference type="GeneID" id="94171106"/>
<dbReference type="KEGG" id="lenr:94171106"/>
<feature type="compositionally biased region" description="Polar residues" evidence="1">
    <location>
        <begin position="955"/>
        <end position="965"/>
    </location>
</feature>
<reference evidence="2 3" key="1">
    <citation type="submission" date="2021-02" db="EMBL/GenBank/DDBJ databases">
        <title>Leishmania (Mundinia) enrietti genome sequencing and assembly.</title>
        <authorList>
            <person name="Almutairi H."/>
            <person name="Gatherer D."/>
        </authorList>
    </citation>
    <scope>NUCLEOTIDE SEQUENCE [LARGE SCALE GENOMIC DNA]</scope>
    <source>
        <strain evidence="2">CUR178</strain>
    </source>
</reference>
<feature type="region of interest" description="Disordered" evidence="1">
    <location>
        <begin position="1147"/>
        <end position="1216"/>
    </location>
</feature>
<feature type="region of interest" description="Disordered" evidence="1">
    <location>
        <begin position="1686"/>
        <end position="1712"/>
    </location>
</feature>
<dbReference type="EMBL" id="JAFHKP010000026">
    <property type="protein sequence ID" value="KAG5476696.1"/>
    <property type="molecule type" value="Genomic_DNA"/>
</dbReference>
<dbReference type="RefSeq" id="XP_067692162.1">
    <property type="nucleotide sequence ID" value="XM_067835596.1"/>
</dbReference>